<protein>
    <submittedName>
        <fullName evidence="2">Uncharacterized protein</fullName>
    </submittedName>
</protein>
<gene>
    <name evidence="2" type="ORF">PHS022</name>
</gene>
<organism evidence="2 3">
    <name type="scientific">Pyrococcus horikoshii (strain ATCC 700860 / DSM 12428 / JCM 9974 / NBRC 100139 / OT-3)</name>
    <dbReference type="NCBI Taxonomy" id="70601"/>
    <lineage>
        <taxon>Archaea</taxon>
        <taxon>Methanobacteriati</taxon>
        <taxon>Methanobacteriota</taxon>
        <taxon>Thermococci</taxon>
        <taxon>Thermococcales</taxon>
        <taxon>Thermococcaceae</taxon>
        <taxon>Pyrococcus</taxon>
    </lineage>
</organism>
<name>O73982_PYRHO</name>
<sequence>MGFSPNSSFTIALAWTASLTFFFRKPRPLGRGCSNRKTSLRVGKHIAEKFLNQTILVWGLLMSPLMMKSKRSSENSWRENTEKSEEL</sequence>
<feature type="compositionally biased region" description="Basic and acidic residues" evidence="1">
    <location>
        <begin position="71"/>
        <end position="87"/>
    </location>
</feature>
<dbReference type="PIR" id="G71107">
    <property type="entry name" value="G71107"/>
</dbReference>
<reference evidence="2 3" key="1">
    <citation type="journal article" date="1998" name="DNA Res.">
        <title>Complete sequence and gene organization of the genome of a hyper-thermophilic archaebacterium, Pyrococcus horikoshii OT3.</title>
        <authorList>
            <person name="Kawarabayasi Y."/>
            <person name="Sawada M."/>
            <person name="Horikawa H."/>
            <person name="Haikawa Y."/>
            <person name="Hino Y."/>
            <person name="Yamamoto S."/>
            <person name="Sekine M."/>
            <person name="Baba S."/>
            <person name="Kosugi H."/>
            <person name="Hosoyama A."/>
            <person name="Nagai Y."/>
            <person name="Sakai M."/>
            <person name="Ogura K."/>
            <person name="Otuka R."/>
            <person name="Nakazawa H."/>
            <person name="Takamiya M."/>
            <person name="Ohfuku Y."/>
            <person name="Funahashi T."/>
            <person name="Tanaka T."/>
            <person name="Kudoh Y."/>
            <person name="Yamazaki J."/>
            <person name="Kushida N."/>
            <person name="Oguchi A."/>
            <person name="Aoki K."/>
            <person name="Nakamura Y."/>
            <person name="Robb T.F."/>
            <person name="Horikoshi K."/>
            <person name="Masuchi Y."/>
            <person name="Shizuya H."/>
            <person name="Kikuchi H."/>
        </authorList>
    </citation>
    <scope>NUCLEOTIDE SEQUENCE [LARGE SCALE GENOMIC DNA]</scope>
    <source>
        <strain evidence="3">ATCC 700860 / DSM 12428 / JCM 9974 / NBRC 100139 / OT-3</strain>
    </source>
</reference>
<dbReference type="EnsemblBacteria" id="BAA29721">
    <property type="protein sequence ID" value="BAA29721"/>
    <property type="gene ID" value="BAA29721"/>
</dbReference>
<dbReference type="EMBL" id="BA000001">
    <property type="protein sequence ID" value="BAA29721.1"/>
    <property type="molecule type" value="Genomic_DNA"/>
</dbReference>
<keyword evidence="3" id="KW-1185">Reference proteome</keyword>
<evidence type="ECO:0000313" key="2">
    <source>
        <dbReference type="EMBL" id="BAA29721.1"/>
    </source>
</evidence>
<feature type="region of interest" description="Disordered" evidence="1">
    <location>
        <begin position="68"/>
        <end position="87"/>
    </location>
</feature>
<dbReference type="AlphaFoldDB" id="O73982"/>
<evidence type="ECO:0000313" key="3">
    <source>
        <dbReference type="Proteomes" id="UP000000752"/>
    </source>
</evidence>
<proteinExistence type="predicted"/>
<dbReference type="Proteomes" id="UP000000752">
    <property type="component" value="Chromosome"/>
</dbReference>
<dbReference type="KEGG" id="pho:PHS022"/>
<accession>O73982</accession>
<evidence type="ECO:0000256" key="1">
    <source>
        <dbReference type="SAM" id="MobiDB-lite"/>
    </source>
</evidence>